<dbReference type="OrthoDB" id="123252at2"/>
<keyword evidence="3 4" id="KW-0408">Iron</keyword>
<dbReference type="PROSITE" id="PS51007">
    <property type="entry name" value="CYTC"/>
    <property type="match status" value="1"/>
</dbReference>
<evidence type="ECO:0000313" key="6">
    <source>
        <dbReference type="EMBL" id="AMY09687.1"/>
    </source>
</evidence>
<organism evidence="6 7">
    <name type="scientific">Luteitalea pratensis</name>
    <dbReference type="NCBI Taxonomy" id="1855912"/>
    <lineage>
        <taxon>Bacteria</taxon>
        <taxon>Pseudomonadati</taxon>
        <taxon>Acidobacteriota</taxon>
        <taxon>Vicinamibacteria</taxon>
        <taxon>Vicinamibacterales</taxon>
        <taxon>Vicinamibacteraceae</taxon>
        <taxon>Luteitalea</taxon>
    </lineage>
</organism>
<accession>A0A143PM64</accession>
<evidence type="ECO:0000256" key="3">
    <source>
        <dbReference type="ARBA" id="ARBA00023004"/>
    </source>
</evidence>
<evidence type="ECO:0000256" key="4">
    <source>
        <dbReference type="PROSITE-ProRule" id="PRU00433"/>
    </source>
</evidence>
<dbReference type="EMBL" id="CP015136">
    <property type="protein sequence ID" value="AMY09687.1"/>
    <property type="molecule type" value="Genomic_DNA"/>
</dbReference>
<evidence type="ECO:0000256" key="1">
    <source>
        <dbReference type="ARBA" id="ARBA00022617"/>
    </source>
</evidence>
<dbReference type="GO" id="GO:0009055">
    <property type="term" value="F:electron transfer activity"/>
    <property type="evidence" value="ECO:0007669"/>
    <property type="project" value="InterPro"/>
</dbReference>
<gene>
    <name evidence="6" type="ORF">LuPra_02911</name>
</gene>
<sequence>MLNARTVGAVCVALVMIAGTGRSLVMAQAAKKKAAPKAAGGPAPTAEEVASAEEIYKTKCAVCHTLEGNSPIPNMNFADGAWLHGSTVKDVVNTISNGIQGTAMMPFKTQFSEGEIAALARKVRSFDPKLK</sequence>
<evidence type="ECO:0000259" key="5">
    <source>
        <dbReference type="PROSITE" id="PS51007"/>
    </source>
</evidence>
<keyword evidence="1 4" id="KW-0349">Heme</keyword>
<dbReference type="InterPro" id="IPR009056">
    <property type="entry name" value="Cyt_c-like_dom"/>
</dbReference>
<dbReference type="KEGG" id="abac:LuPra_02911"/>
<dbReference type="InterPro" id="IPR036909">
    <property type="entry name" value="Cyt_c-like_dom_sf"/>
</dbReference>
<feature type="domain" description="Cytochrome c" evidence="5">
    <location>
        <begin position="47"/>
        <end position="127"/>
    </location>
</feature>
<dbReference type="GO" id="GO:0020037">
    <property type="term" value="F:heme binding"/>
    <property type="evidence" value="ECO:0007669"/>
    <property type="project" value="InterPro"/>
</dbReference>
<reference evidence="6 7" key="1">
    <citation type="journal article" date="2016" name="Genome Announc.">
        <title>First Complete Genome Sequence of a Subdivision 6 Acidobacterium Strain.</title>
        <authorList>
            <person name="Huang S."/>
            <person name="Vieira S."/>
            <person name="Bunk B."/>
            <person name="Riedel T."/>
            <person name="Sproer C."/>
            <person name="Overmann J."/>
        </authorList>
    </citation>
    <scope>NUCLEOTIDE SEQUENCE [LARGE SCALE GENOMIC DNA]</scope>
    <source>
        <strain evidence="7">DSM 100886 HEG_-6_39</strain>
    </source>
</reference>
<reference evidence="7" key="2">
    <citation type="submission" date="2016-04" db="EMBL/GenBank/DDBJ databases">
        <title>First Complete Genome Sequence of a Subdivision 6 Acidobacterium.</title>
        <authorList>
            <person name="Huang S."/>
            <person name="Vieira S."/>
            <person name="Bunk B."/>
            <person name="Riedel T."/>
            <person name="Sproeer C."/>
            <person name="Overmann J."/>
        </authorList>
    </citation>
    <scope>NUCLEOTIDE SEQUENCE [LARGE SCALE GENOMIC DNA]</scope>
    <source>
        <strain evidence="7">DSM 100886 HEG_-6_39</strain>
    </source>
</reference>
<keyword evidence="7" id="KW-1185">Reference proteome</keyword>
<protein>
    <submittedName>
        <fullName evidence="6">Cytochrome c oxidase, cbb3-type, subunit III</fullName>
    </submittedName>
</protein>
<dbReference type="STRING" id="1855912.LuPra_02911"/>
<dbReference type="Gene3D" id="1.10.760.10">
    <property type="entry name" value="Cytochrome c-like domain"/>
    <property type="match status" value="1"/>
</dbReference>
<name>A0A143PM64_LUTPR</name>
<dbReference type="GO" id="GO:0046872">
    <property type="term" value="F:metal ion binding"/>
    <property type="evidence" value="ECO:0007669"/>
    <property type="project" value="UniProtKB-KW"/>
</dbReference>
<dbReference type="Proteomes" id="UP000076079">
    <property type="component" value="Chromosome"/>
</dbReference>
<proteinExistence type="predicted"/>
<keyword evidence="2 4" id="KW-0479">Metal-binding</keyword>
<evidence type="ECO:0000313" key="7">
    <source>
        <dbReference type="Proteomes" id="UP000076079"/>
    </source>
</evidence>
<dbReference type="SUPFAM" id="SSF46626">
    <property type="entry name" value="Cytochrome c"/>
    <property type="match status" value="1"/>
</dbReference>
<dbReference type="RefSeq" id="WP_110171418.1">
    <property type="nucleotide sequence ID" value="NZ_CP015136.1"/>
</dbReference>
<evidence type="ECO:0000256" key="2">
    <source>
        <dbReference type="ARBA" id="ARBA00022723"/>
    </source>
</evidence>
<dbReference type="Pfam" id="PF13442">
    <property type="entry name" value="Cytochrome_CBB3"/>
    <property type="match status" value="1"/>
</dbReference>
<dbReference type="AlphaFoldDB" id="A0A143PM64"/>